<dbReference type="STRING" id="1188319.OYT1_02666"/>
<accession>A0A2Z6GCM1</accession>
<dbReference type="EMBL" id="AP018738">
    <property type="protein sequence ID" value="BBE51187.1"/>
    <property type="molecule type" value="Genomic_DNA"/>
</dbReference>
<evidence type="ECO:0000313" key="2">
    <source>
        <dbReference type="Proteomes" id="UP000033070"/>
    </source>
</evidence>
<keyword evidence="2" id="KW-1185">Reference proteome</keyword>
<reference evidence="1 2" key="1">
    <citation type="submission" date="2018-06" db="EMBL/GenBank/DDBJ databases">
        <title>OYT1 Genome Sequencing.</title>
        <authorList>
            <person name="Kato S."/>
            <person name="Itoh T."/>
            <person name="Ohkuma M."/>
        </authorList>
    </citation>
    <scope>NUCLEOTIDE SEQUENCE [LARGE SCALE GENOMIC DNA]</scope>
    <source>
        <strain evidence="1 2">OYT1</strain>
    </source>
</reference>
<organism evidence="1 2">
    <name type="scientific">Ferriphaselus amnicola</name>
    <dbReference type="NCBI Taxonomy" id="1188319"/>
    <lineage>
        <taxon>Bacteria</taxon>
        <taxon>Pseudomonadati</taxon>
        <taxon>Pseudomonadota</taxon>
        <taxon>Betaproteobacteria</taxon>
        <taxon>Nitrosomonadales</taxon>
        <taxon>Gallionellaceae</taxon>
        <taxon>Ferriphaselus</taxon>
    </lineage>
</organism>
<evidence type="ECO:0000313" key="1">
    <source>
        <dbReference type="EMBL" id="BBE51187.1"/>
    </source>
</evidence>
<dbReference type="Proteomes" id="UP000033070">
    <property type="component" value="Chromosome"/>
</dbReference>
<dbReference type="KEGG" id="fam:OYT1_ch1641"/>
<gene>
    <name evidence="1" type="ORF">OYT1_ch1641</name>
</gene>
<protein>
    <submittedName>
        <fullName evidence="1">Uncharacterized protein</fullName>
    </submittedName>
</protein>
<dbReference type="RefSeq" id="WP_062627756.1">
    <property type="nucleotide sequence ID" value="NZ_AP018738.1"/>
</dbReference>
<dbReference type="AlphaFoldDB" id="A0A2Z6GCM1"/>
<name>A0A2Z6GCM1_9PROT</name>
<proteinExistence type="predicted"/>
<sequence>MILYTITPTKPGIPPLHKHGAFDDIDEALNRIRLAASALSGLGSLLEPEHTRADEQLNMALRSQASAVFEFFGLILTENREIAVEAVSRLHFDIEHSIQGDQPC</sequence>